<dbReference type="EMBL" id="ABEU02000011">
    <property type="protein sequence ID" value="PNR45770.1"/>
    <property type="molecule type" value="Genomic_DNA"/>
</dbReference>
<feature type="region of interest" description="Disordered" evidence="3">
    <location>
        <begin position="431"/>
        <end position="547"/>
    </location>
</feature>
<dbReference type="PROSITE" id="PS50011">
    <property type="entry name" value="PROTEIN_KINASE_DOM"/>
    <property type="match status" value="1"/>
</dbReference>
<sequence length="573" mass="65118">MHKYRMLAKKGEGTFSEVLKAQCIKTSKYVAIKCMKSNFNSIDQVTSLREIQALQRLSPHPNVVKLLEVLYDQPTGRLALVFELMDMNIYELIRGRRNYVAEDRIKSYMYQLMKAMDHMHRNGIFHRDIKPENILIMEEVLKLADFGSCRGVYSKQPYTEYISTRWYRAPECLLTDGYYNYKMDMWGVGCVFFEIVSLFPLFPGNNELDQIQKIHKILGTPPQQLLEKMKRRSQHADFKFSQQDGTGIARLVPHASASCVDLLTKLLAYNPDDRLSARQALRHIYFKDLREKDKLQQAFHNANRNHSVRPSPRVVPHENTKQRDIVKVSINERVPNNQSLSSSSSPQSMASVLQLPNMSSTSKSAKEDERDIFQEGDSTPLSNFADMHSPATYTSGSAVSNYVAPEVGPTQRDNSEEACMEFGHALPPIKSSYNNPTLSPKLLGQNNGSSNFKNNQRLQTPKAYCQKSTKSLKGAKSHRALPELSPKSTVGTYKPGEPPPYKKRANNSKSKELVDLQSGSREDSKQVRLRGGGEPQTSKNKGLEFPQCKNSTTYFSLGRSNQPDFKYQKTLIY</sequence>
<gene>
    <name evidence="6" type="primary">LOC112288784</name>
    <name evidence="5" type="ORF">PHYPA_015541</name>
</gene>
<dbReference type="InterPro" id="IPR011009">
    <property type="entry name" value="Kinase-like_dom_sf"/>
</dbReference>
<dbReference type="Proteomes" id="UP000006727">
    <property type="component" value="Chromosome 11"/>
</dbReference>
<dbReference type="RefSeq" id="XP_024389104.1">
    <property type="nucleotide sequence ID" value="XM_024533336.2"/>
</dbReference>
<feature type="domain" description="Protein kinase" evidence="4">
    <location>
        <begin position="4"/>
        <end position="286"/>
    </location>
</feature>
<evidence type="ECO:0000313" key="6">
    <source>
        <dbReference type="EnsemblPlants" id="Pp3c11_24860V3.1"/>
    </source>
</evidence>
<keyword evidence="1" id="KW-0547">Nucleotide-binding</keyword>
<dbReference type="GO" id="GO:0035556">
    <property type="term" value="P:intracellular signal transduction"/>
    <property type="evidence" value="ECO:0000318"/>
    <property type="project" value="GO_Central"/>
</dbReference>
<dbReference type="CDD" id="cd07831">
    <property type="entry name" value="STKc_MOK"/>
    <property type="match status" value="1"/>
</dbReference>
<feature type="compositionally biased region" description="Basic and acidic residues" evidence="3">
    <location>
        <begin position="509"/>
        <end position="526"/>
    </location>
</feature>
<dbReference type="SMART" id="SM00220">
    <property type="entry name" value="S_TKc"/>
    <property type="match status" value="1"/>
</dbReference>
<dbReference type="InterPro" id="IPR000719">
    <property type="entry name" value="Prot_kinase_dom"/>
</dbReference>
<dbReference type="SUPFAM" id="SSF56112">
    <property type="entry name" value="Protein kinase-like (PK-like)"/>
    <property type="match status" value="1"/>
</dbReference>
<dbReference type="FunFam" id="1.10.510.10:FF:000773">
    <property type="entry name" value="MOK protein kinase"/>
    <property type="match status" value="1"/>
</dbReference>
<keyword evidence="7" id="KW-1185">Reference proteome</keyword>
<proteinExistence type="predicted"/>
<dbReference type="Gene3D" id="3.30.200.20">
    <property type="entry name" value="Phosphorylase Kinase, domain 1"/>
    <property type="match status" value="1"/>
</dbReference>
<dbReference type="GO" id="GO:0005524">
    <property type="term" value="F:ATP binding"/>
    <property type="evidence" value="ECO:0007669"/>
    <property type="project" value="UniProtKB-KW"/>
</dbReference>
<protein>
    <recommendedName>
        <fullName evidence="4">Protein kinase domain-containing protein</fullName>
    </recommendedName>
</protein>
<reference evidence="5 7" key="1">
    <citation type="journal article" date="2008" name="Science">
        <title>The Physcomitrella genome reveals evolutionary insights into the conquest of land by plants.</title>
        <authorList>
            <person name="Rensing S."/>
            <person name="Lang D."/>
            <person name="Zimmer A."/>
            <person name="Terry A."/>
            <person name="Salamov A."/>
            <person name="Shapiro H."/>
            <person name="Nishiyama T."/>
            <person name="Perroud P.-F."/>
            <person name="Lindquist E."/>
            <person name="Kamisugi Y."/>
            <person name="Tanahashi T."/>
            <person name="Sakakibara K."/>
            <person name="Fujita T."/>
            <person name="Oishi K."/>
            <person name="Shin-I T."/>
            <person name="Kuroki Y."/>
            <person name="Toyoda A."/>
            <person name="Suzuki Y."/>
            <person name="Hashimoto A."/>
            <person name="Yamaguchi K."/>
            <person name="Sugano A."/>
            <person name="Kohara Y."/>
            <person name="Fujiyama A."/>
            <person name="Anterola A."/>
            <person name="Aoki S."/>
            <person name="Ashton N."/>
            <person name="Barbazuk W.B."/>
            <person name="Barker E."/>
            <person name="Bennetzen J."/>
            <person name="Bezanilla M."/>
            <person name="Blankenship R."/>
            <person name="Cho S.H."/>
            <person name="Dutcher S."/>
            <person name="Estelle M."/>
            <person name="Fawcett J.A."/>
            <person name="Gundlach H."/>
            <person name="Hanada K."/>
            <person name="Heyl A."/>
            <person name="Hicks K.A."/>
            <person name="Hugh J."/>
            <person name="Lohr M."/>
            <person name="Mayer K."/>
            <person name="Melkozernov A."/>
            <person name="Murata T."/>
            <person name="Nelson D."/>
            <person name="Pils B."/>
            <person name="Prigge M."/>
            <person name="Reiss B."/>
            <person name="Renner T."/>
            <person name="Rombauts S."/>
            <person name="Rushton P."/>
            <person name="Sanderfoot A."/>
            <person name="Schween G."/>
            <person name="Shiu S.-H."/>
            <person name="Stueber K."/>
            <person name="Theodoulou F.L."/>
            <person name="Tu H."/>
            <person name="Van de Peer Y."/>
            <person name="Verrier P.J."/>
            <person name="Waters E."/>
            <person name="Wood A."/>
            <person name="Yang L."/>
            <person name="Cove D."/>
            <person name="Cuming A."/>
            <person name="Hasebe M."/>
            <person name="Lucas S."/>
            <person name="Mishler D.B."/>
            <person name="Reski R."/>
            <person name="Grigoriev I."/>
            <person name="Quatrano R.S."/>
            <person name="Boore J.L."/>
        </authorList>
    </citation>
    <scope>NUCLEOTIDE SEQUENCE [LARGE SCALE GENOMIC DNA]</scope>
    <source>
        <strain evidence="6 7">cv. Gransden 2004</strain>
    </source>
</reference>
<feature type="region of interest" description="Disordered" evidence="3">
    <location>
        <begin position="301"/>
        <end position="370"/>
    </location>
</feature>
<dbReference type="GO" id="GO:0004674">
    <property type="term" value="F:protein serine/threonine kinase activity"/>
    <property type="evidence" value="ECO:0000318"/>
    <property type="project" value="GO_Central"/>
</dbReference>
<reference evidence="6" key="3">
    <citation type="submission" date="2020-12" db="UniProtKB">
        <authorList>
            <consortium name="EnsemblPlants"/>
        </authorList>
    </citation>
    <scope>IDENTIFICATION</scope>
</reference>
<dbReference type="GO" id="GO:0005634">
    <property type="term" value="C:nucleus"/>
    <property type="evidence" value="ECO:0000318"/>
    <property type="project" value="GO_Central"/>
</dbReference>
<dbReference type="InterPro" id="IPR050117">
    <property type="entry name" value="MAPK"/>
</dbReference>
<dbReference type="Pfam" id="PF00069">
    <property type="entry name" value="Pkinase"/>
    <property type="match status" value="1"/>
</dbReference>
<dbReference type="FunFam" id="3.30.200.20:FF:000271">
    <property type="entry name" value="MAPK/MAK/MRK overlapping kinase"/>
    <property type="match status" value="1"/>
</dbReference>
<dbReference type="STRING" id="3218.A0A2K1JW64"/>
<feature type="compositionally biased region" description="Polar residues" evidence="3">
    <location>
        <begin position="354"/>
        <end position="363"/>
    </location>
</feature>
<keyword evidence="2" id="KW-0067">ATP-binding</keyword>
<dbReference type="PaxDb" id="3218-PP1S138_154V6.1"/>
<evidence type="ECO:0000256" key="2">
    <source>
        <dbReference type="ARBA" id="ARBA00022840"/>
    </source>
</evidence>
<dbReference type="PROSITE" id="PS00108">
    <property type="entry name" value="PROTEIN_KINASE_ST"/>
    <property type="match status" value="1"/>
</dbReference>
<dbReference type="EnsemblPlants" id="Pp3c11_24860V3.1">
    <property type="protein sequence ID" value="Pp3c11_24860V3.1"/>
    <property type="gene ID" value="Pp3c11_24860"/>
</dbReference>
<evidence type="ECO:0000313" key="5">
    <source>
        <dbReference type="EMBL" id="PNR45770.1"/>
    </source>
</evidence>
<feature type="compositionally biased region" description="Low complexity" evidence="3">
    <location>
        <begin position="334"/>
        <end position="353"/>
    </location>
</feature>
<organism evidence="5">
    <name type="scientific">Physcomitrium patens</name>
    <name type="common">Spreading-leaved earth moss</name>
    <name type="synonym">Physcomitrella patens</name>
    <dbReference type="NCBI Taxonomy" id="3218"/>
    <lineage>
        <taxon>Eukaryota</taxon>
        <taxon>Viridiplantae</taxon>
        <taxon>Streptophyta</taxon>
        <taxon>Embryophyta</taxon>
        <taxon>Bryophyta</taxon>
        <taxon>Bryophytina</taxon>
        <taxon>Bryopsida</taxon>
        <taxon>Funariidae</taxon>
        <taxon>Funariales</taxon>
        <taxon>Funariaceae</taxon>
        <taxon>Physcomitrium</taxon>
    </lineage>
</organism>
<evidence type="ECO:0000259" key="4">
    <source>
        <dbReference type="PROSITE" id="PS50011"/>
    </source>
</evidence>
<dbReference type="GO" id="GO:0005737">
    <property type="term" value="C:cytoplasm"/>
    <property type="evidence" value="ECO:0000318"/>
    <property type="project" value="GO_Central"/>
</dbReference>
<feature type="compositionally biased region" description="Polar residues" evidence="3">
    <location>
        <begin position="431"/>
        <end position="459"/>
    </location>
</feature>
<evidence type="ECO:0000313" key="7">
    <source>
        <dbReference type="Proteomes" id="UP000006727"/>
    </source>
</evidence>
<reference evidence="5 7" key="2">
    <citation type="journal article" date="2018" name="Plant J.">
        <title>The Physcomitrella patens chromosome-scale assembly reveals moss genome structure and evolution.</title>
        <authorList>
            <person name="Lang D."/>
            <person name="Ullrich K.K."/>
            <person name="Murat F."/>
            <person name="Fuchs J."/>
            <person name="Jenkins J."/>
            <person name="Haas F.B."/>
            <person name="Piednoel M."/>
            <person name="Gundlach H."/>
            <person name="Van Bel M."/>
            <person name="Meyberg R."/>
            <person name="Vives C."/>
            <person name="Morata J."/>
            <person name="Symeonidi A."/>
            <person name="Hiss M."/>
            <person name="Muchero W."/>
            <person name="Kamisugi Y."/>
            <person name="Saleh O."/>
            <person name="Blanc G."/>
            <person name="Decker E.L."/>
            <person name="van Gessel N."/>
            <person name="Grimwood J."/>
            <person name="Hayes R.D."/>
            <person name="Graham S.W."/>
            <person name="Gunter L.E."/>
            <person name="McDaniel S.F."/>
            <person name="Hoernstein S.N.W."/>
            <person name="Larsson A."/>
            <person name="Li F.W."/>
            <person name="Perroud P.F."/>
            <person name="Phillips J."/>
            <person name="Ranjan P."/>
            <person name="Rokshar D.S."/>
            <person name="Rothfels C.J."/>
            <person name="Schneider L."/>
            <person name="Shu S."/>
            <person name="Stevenson D.W."/>
            <person name="Thummler F."/>
            <person name="Tillich M."/>
            <person name="Villarreal Aguilar J.C."/>
            <person name="Widiez T."/>
            <person name="Wong G.K."/>
            <person name="Wymore A."/>
            <person name="Zhang Y."/>
            <person name="Zimmer A.D."/>
            <person name="Quatrano R.S."/>
            <person name="Mayer K.F.X."/>
            <person name="Goodstein D."/>
            <person name="Casacuberta J.M."/>
            <person name="Vandepoele K."/>
            <person name="Reski R."/>
            <person name="Cuming A.C."/>
            <person name="Tuskan G.A."/>
            <person name="Maumus F."/>
            <person name="Salse J."/>
            <person name="Schmutz J."/>
            <person name="Rensing S.A."/>
        </authorList>
    </citation>
    <scope>NUCLEOTIDE SEQUENCE [LARGE SCALE GENOMIC DNA]</scope>
    <source>
        <strain evidence="6 7">cv. Gransden 2004</strain>
    </source>
</reference>
<dbReference type="PANTHER" id="PTHR24055">
    <property type="entry name" value="MITOGEN-ACTIVATED PROTEIN KINASE"/>
    <property type="match status" value="1"/>
</dbReference>
<dbReference type="Gene3D" id="1.10.510.10">
    <property type="entry name" value="Transferase(Phosphotransferase) domain 1"/>
    <property type="match status" value="1"/>
</dbReference>
<dbReference type="InterPro" id="IPR008271">
    <property type="entry name" value="Ser/Thr_kinase_AS"/>
</dbReference>
<evidence type="ECO:0000256" key="1">
    <source>
        <dbReference type="ARBA" id="ARBA00022741"/>
    </source>
</evidence>
<accession>A0A2K1JW64</accession>
<dbReference type="GeneID" id="112288784"/>
<evidence type="ECO:0000256" key="3">
    <source>
        <dbReference type="SAM" id="MobiDB-lite"/>
    </source>
</evidence>
<feature type="compositionally biased region" description="Basic and acidic residues" evidence="3">
    <location>
        <begin position="315"/>
        <end position="326"/>
    </location>
</feature>
<dbReference type="Gramene" id="Pp3c11_24860V3.1">
    <property type="protein sequence ID" value="Pp3c11_24860V3.1"/>
    <property type="gene ID" value="Pp3c11_24860"/>
</dbReference>
<dbReference type="AlphaFoldDB" id="A0A2K1JW64"/>
<name>A0A2K1JW64_PHYPA</name>